<proteinExistence type="predicted"/>
<dbReference type="EMBL" id="CP124545">
    <property type="protein sequence ID" value="WMN01787.1"/>
    <property type="molecule type" value="Genomic_DNA"/>
</dbReference>
<protein>
    <submittedName>
        <fullName evidence="1">Uncharacterized protein</fullName>
    </submittedName>
</protein>
<organism evidence="1 2">
    <name type="scientific">Rhodococcus erythropolis</name>
    <name type="common">Arthrobacter picolinophilus</name>
    <dbReference type="NCBI Taxonomy" id="1833"/>
    <lineage>
        <taxon>Bacteria</taxon>
        <taxon>Bacillati</taxon>
        <taxon>Actinomycetota</taxon>
        <taxon>Actinomycetes</taxon>
        <taxon>Mycobacteriales</taxon>
        <taxon>Nocardiaceae</taxon>
        <taxon>Rhodococcus</taxon>
        <taxon>Rhodococcus erythropolis group</taxon>
    </lineage>
</organism>
<reference evidence="1" key="1">
    <citation type="submission" date="2023-08" db="EMBL/GenBank/DDBJ databases">
        <title>Isolation and Characterization of Rhodococcus erythropolis MGMM8.</title>
        <authorList>
            <person name="Diabankana R.G.C."/>
            <person name="Afordoanyi D.M."/>
            <person name="Validov S.Z."/>
        </authorList>
    </citation>
    <scope>NUCLEOTIDE SEQUENCE</scope>
    <source>
        <strain evidence="1">MGMM8</strain>
    </source>
</reference>
<evidence type="ECO:0000313" key="2">
    <source>
        <dbReference type="Proteomes" id="UP001230933"/>
    </source>
</evidence>
<sequence length="171" mass="17767">MSIDIDSSMSMLPRFDDFSAAAIVDLLAGVSTVLGDTTPIVSILGVRLNTVPECDLRELRSVVQEVLDSVPLGVGFRSALSAQAATARRMVYTITDGVPADLGIAEADPLITRVLVLLTEAVPEVVPSGASMVVISPRVVSTLASDPSGLSRVVTQLLSPVMTDSNPGGFS</sequence>
<name>A0AAX3ZZT5_RHOER</name>
<accession>A0AAX3ZZT5</accession>
<dbReference type="Proteomes" id="UP001230933">
    <property type="component" value="Chromosome"/>
</dbReference>
<dbReference type="AlphaFoldDB" id="A0AAX3ZZT5"/>
<evidence type="ECO:0000313" key="1">
    <source>
        <dbReference type="EMBL" id="WMN01787.1"/>
    </source>
</evidence>
<dbReference type="RefSeq" id="WP_308370884.1">
    <property type="nucleotide sequence ID" value="NZ_CP124545.1"/>
</dbReference>
<gene>
    <name evidence="1" type="ORF">QIE55_31305</name>
</gene>